<comment type="similarity">
    <text evidence="1">Belongs to the ATP-dependent AMP-binding enzyme family.</text>
</comment>
<feature type="domain" description="AMP-dependent synthetase/ligase" evidence="6">
    <location>
        <begin position="3"/>
        <end position="176"/>
    </location>
</feature>
<dbReference type="EMBL" id="HBGT01028380">
    <property type="protein sequence ID" value="CAD9441114.1"/>
    <property type="molecule type" value="Transcribed_RNA"/>
</dbReference>
<name>A0A7S2D0U8_9STRA</name>
<keyword evidence="3" id="KW-0547">Nucleotide-binding</keyword>
<dbReference type="InterPro" id="IPR000873">
    <property type="entry name" value="AMP-dep_synth/lig_dom"/>
</dbReference>
<dbReference type="PANTHER" id="PTHR43107:SF15">
    <property type="entry name" value="FATTY ACID TRANSPORT PROTEIN 3, ISOFORM A"/>
    <property type="match status" value="1"/>
</dbReference>
<dbReference type="InterPro" id="IPR045851">
    <property type="entry name" value="AMP-bd_C_sf"/>
</dbReference>
<dbReference type="SUPFAM" id="SSF56801">
    <property type="entry name" value="Acetyl-CoA synthetase-like"/>
    <property type="match status" value="1"/>
</dbReference>
<dbReference type="GO" id="GO:0005524">
    <property type="term" value="F:ATP binding"/>
    <property type="evidence" value="ECO:0007669"/>
    <property type="project" value="UniProtKB-KW"/>
</dbReference>
<keyword evidence="5" id="KW-1133">Transmembrane helix</keyword>
<dbReference type="GO" id="GO:0044539">
    <property type="term" value="P:long-chain fatty acid import into cell"/>
    <property type="evidence" value="ECO:0007669"/>
    <property type="project" value="TreeGrafter"/>
</dbReference>
<evidence type="ECO:0000256" key="2">
    <source>
        <dbReference type="ARBA" id="ARBA00022598"/>
    </source>
</evidence>
<evidence type="ECO:0000256" key="5">
    <source>
        <dbReference type="SAM" id="Phobius"/>
    </source>
</evidence>
<accession>A0A7S2D0U8</accession>
<evidence type="ECO:0000259" key="6">
    <source>
        <dbReference type="Pfam" id="PF00501"/>
    </source>
</evidence>
<sequence>MTSTAMHIYTSGTTGLPKAARIHHIKVIGSGVAMPTFYLNASEYTQERFYISMPLFHSAAMLVGIASTVYMGGTVVLRDKFSRSNFWKDCREHNVTTIQYIGELLRYLVNAPPGPDDKAHNVRLALGNGLRPDVWAAFQTRFGVPRIGEFYASTEGNATLLNNQNKFGAVGFISPLVATKYPVKLARYDVATDALVRDPESGLCIECSADEKGELLGQIISDDVTRRFDGYSNKSATEKKVVRDVFVKGDAYFRSGDLLRRDAEGYVYFVDRIGDTFRWKGENVSTTEVEEMFEAGASGDGRFGITEVSVYGAAIEGCDGRAGMAAVVLGEKTGGELDLVALRAHLRENLPPYAAPLFVRILTGGMEVTATFKNRKVSLKEEGVRAYEHDPVYFRDESKGVEAFVRVDEELYAKINGGQCKL</sequence>
<evidence type="ECO:0000256" key="4">
    <source>
        <dbReference type="ARBA" id="ARBA00022840"/>
    </source>
</evidence>
<evidence type="ECO:0000313" key="8">
    <source>
        <dbReference type="EMBL" id="CAD9441114.1"/>
    </source>
</evidence>
<evidence type="ECO:0008006" key="9">
    <source>
        <dbReference type="Google" id="ProtNLM"/>
    </source>
</evidence>
<dbReference type="AlphaFoldDB" id="A0A7S2D0U8"/>
<evidence type="ECO:0000256" key="1">
    <source>
        <dbReference type="ARBA" id="ARBA00006432"/>
    </source>
</evidence>
<dbReference type="InterPro" id="IPR025110">
    <property type="entry name" value="AMP-bd_C"/>
</dbReference>
<proteinExistence type="inferred from homology"/>
<dbReference type="Gene3D" id="3.30.300.30">
    <property type="match status" value="1"/>
</dbReference>
<dbReference type="PANTHER" id="PTHR43107">
    <property type="entry name" value="LONG-CHAIN FATTY ACID TRANSPORT PROTEIN"/>
    <property type="match status" value="1"/>
</dbReference>
<keyword evidence="2" id="KW-0436">Ligase</keyword>
<feature type="transmembrane region" description="Helical" evidence="5">
    <location>
        <begin position="55"/>
        <end position="77"/>
    </location>
</feature>
<dbReference type="Pfam" id="PF13193">
    <property type="entry name" value="AMP-binding_C"/>
    <property type="match status" value="1"/>
</dbReference>
<keyword evidence="5" id="KW-0812">Transmembrane</keyword>
<evidence type="ECO:0000259" key="7">
    <source>
        <dbReference type="Pfam" id="PF13193"/>
    </source>
</evidence>
<protein>
    <recommendedName>
        <fullName evidence="9">AMP-dependent synthetase/ligase domain-containing protein</fullName>
    </recommendedName>
</protein>
<dbReference type="InterPro" id="IPR042099">
    <property type="entry name" value="ANL_N_sf"/>
</dbReference>
<organism evidence="8">
    <name type="scientific">Florenciella parvula</name>
    <dbReference type="NCBI Taxonomy" id="236787"/>
    <lineage>
        <taxon>Eukaryota</taxon>
        <taxon>Sar</taxon>
        <taxon>Stramenopiles</taxon>
        <taxon>Ochrophyta</taxon>
        <taxon>Dictyochophyceae</taxon>
        <taxon>Florenciellales</taxon>
        <taxon>Florenciella</taxon>
    </lineage>
</organism>
<reference evidence="8" key="1">
    <citation type="submission" date="2021-01" db="EMBL/GenBank/DDBJ databases">
        <authorList>
            <person name="Corre E."/>
            <person name="Pelletier E."/>
            <person name="Niang G."/>
            <person name="Scheremetjew M."/>
            <person name="Finn R."/>
            <person name="Kale V."/>
            <person name="Holt S."/>
            <person name="Cochrane G."/>
            <person name="Meng A."/>
            <person name="Brown T."/>
            <person name="Cohen L."/>
        </authorList>
    </citation>
    <scope>NUCLEOTIDE SEQUENCE</scope>
    <source>
        <strain evidence="8">RCC1693</strain>
    </source>
</reference>
<dbReference type="Gene3D" id="3.40.50.12780">
    <property type="entry name" value="N-terminal domain of ligase-like"/>
    <property type="match status" value="1"/>
</dbReference>
<dbReference type="GO" id="GO:0004467">
    <property type="term" value="F:long-chain fatty acid-CoA ligase activity"/>
    <property type="evidence" value="ECO:0007669"/>
    <property type="project" value="TreeGrafter"/>
</dbReference>
<dbReference type="GO" id="GO:0005324">
    <property type="term" value="F:long-chain fatty acid transmembrane transporter activity"/>
    <property type="evidence" value="ECO:0007669"/>
    <property type="project" value="TreeGrafter"/>
</dbReference>
<dbReference type="Pfam" id="PF00501">
    <property type="entry name" value="AMP-binding"/>
    <property type="match status" value="1"/>
</dbReference>
<dbReference type="GO" id="GO:0005886">
    <property type="term" value="C:plasma membrane"/>
    <property type="evidence" value="ECO:0007669"/>
    <property type="project" value="TreeGrafter"/>
</dbReference>
<keyword evidence="5" id="KW-0472">Membrane</keyword>
<gene>
    <name evidence="8" type="ORF">FPAR1323_LOCUS14793</name>
</gene>
<keyword evidence="4" id="KW-0067">ATP-binding</keyword>
<feature type="domain" description="AMP-binding enzyme C-terminal" evidence="7">
    <location>
        <begin position="305"/>
        <end position="373"/>
    </location>
</feature>
<evidence type="ECO:0000256" key="3">
    <source>
        <dbReference type="ARBA" id="ARBA00022741"/>
    </source>
</evidence>